<dbReference type="AlphaFoldDB" id="A0A9W6Y7I6"/>
<dbReference type="Gene3D" id="3.40.1440.10">
    <property type="entry name" value="GIY-YIG endonuclease"/>
    <property type="match status" value="1"/>
</dbReference>
<dbReference type="OrthoDB" id="120726at2759"/>
<accession>A0A9W6Y7I6</accession>
<protein>
    <submittedName>
        <fullName evidence="2">Unnamed protein product</fullName>
    </submittedName>
</protein>
<dbReference type="EMBL" id="BSXT01003513">
    <property type="protein sequence ID" value="GMF54492.1"/>
    <property type="molecule type" value="Genomic_DNA"/>
</dbReference>
<dbReference type="SUPFAM" id="SSF82771">
    <property type="entry name" value="GIY-YIG endonuclease"/>
    <property type="match status" value="1"/>
</dbReference>
<feature type="domain" description="GIY-YIG" evidence="1">
    <location>
        <begin position="2"/>
        <end position="97"/>
    </location>
</feature>
<name>A0A9W6Y7I6_9STRA</name>
<dbReference type="InterPro" id="IPR035901">
    <property type="entry name" value="GIY-YIG_endonuc_sf"/>
</dbReference>
<proteinExistence type="predicted"/>
<dbReference type="Pfam" id="PF01541">
    <property type="entry name" value="GIY-YIG"/>
    <property type="match status" value="1"/>
</dbReference>
<evidence type="ECO:0000259" key="1">
    <source>
        <dbReference type="SMART" id="SM00465"/>
    </source>
</evidence>
<evidence type="ECO:0000313" key="2">
    <source>
        <dbReference type="EMBL" id="GMF54492.1"/>
    </source>
</evidence>
<sequence>MIGRIYRIIHMESDLCYIGSTSGELRFRWQSHRTSYLRWLSGATNNCSIYQYFKNHGIDKFRMILIKEYEVEDRKHLQAYEQLWINKFRKPAIIKNDAFDGKAIFRKEINQQYYRENKEKIKARANERTKQRTKEERDRALAYSKQYYRENKAKYRAYASVSHDCGCGGRYSGGGKSNHVMSKKHIKWMTEQDQ</sequence>
<dbReference type="Proteomes" id="UP001165121">
    <property type="component" value="Unassembled WGS sequence"/>
</dbReference>
<organism evidence="2 3">
    <name type="scientific">Phytophthora fragariaefolia</name>
    <dbReference type="NCBI Taxonomy" id="1490495"/>
    <lineage>
        <taxon>Eukaryota</taxon>
        <taxon>Sar</taxon>
        <taxon>Stramenopiles</taxon>
        <taxon>Oomycota</taxon>
        <taxon>Peronosporomycetes</taxon>
        <taxon>Peronosporales</taxon>
        <taxon>Peronosporaceae</taxon>
        <taxon>Phytophthora</taxon>
    </lineage>
</organism>
<reference evidence="2" key="1">
    <citation type="submission" date="2023-04" db="EMBL/GenBank/DDBJ databases">
        <title>Phytophthora fragariaefolia NBRC 109709.</title>
        <authorList>
            <person name="Ichikawa N."/>
            <person name="Sato H."/>
            <person name="Tonouchi N."/>
        </authorList>
    </citation>
    <scope>NUCLEOTIDE SEQUENCE</scope>
    <source>
        <strain evidence="2">NBRC 109709</strain>
    </source>
</reference>
<gene>
    <name evidence="2" type="ORF">Pfra01_002275500</name>
</gene>
<evidence type="ECO:0000313" key="3">
    <source>
        <dbReference type="Proteomes" id="UP001165121"/>
    </source>
</evidence>
<keyword evidence="3" id="KW-1185">Reference proteome</keyword>
<comment type="caution">
    <text evidence="2">The sequence shown here is derived from an EMBL/GenBank/DDBJ whole genome shotgun (WGS) entry which is preliminary data.</text>
</comment>
<dbReference type="InterPro" id="IPR000305">
    <property type="entry name" value="GIY-YIG_endonuc"/>
</dbReference>
<dbReference type="SMART" id="SM00465">
    <property type="entry name" value="GIYc"/>
    <property type="match status" value="1"/>
</dbReference>